<dbReference type="EMBL" id="BPQF01000029">
    <property type="protein sequence ID" value="GJD41864.1"/>
    <property type="molecule type" value="Genomic_DNA"/>
</dbReference>
<dbReference type="AlphaFoldDB" id="A0A679IXJ7"/>
<name>A0A679IXJ7_9HYPH</name>
<evidence type="ECO:0000313" key="2">
    <source>
        <dbReference type="EMBL" id="GJD41864.1"/>
    </source>
</evidence>
<sequence>MRITLYPVPAGTPAVGHAVGYVSGSPLSNLAGAAPPAGPLLSYDGRQALIDGQPVDHAEISEALHAEIERVAKRVFGPDFVGPLSLASGLNVRSLARGRLISHGLPAPLLDMLGRAAATAHPRATGYMLQAVAYLWDEHVISHGMGETGPGPLSAQGREALGQRCEEILDRALGMVATMQGETAAARARTAALKATLR</sequence>
<reference evidence="1" key="2">
    <citation type="submission" date="2019-12" db="EMBL/GenBank/DDBJ databases">
        <authorList>
            <person name="Cremers G."/>
        </authorList>
    </citation>
    <scope>NUCLEOTIDE SEQUENCE</scope>
    <source>
        <strain evidence="1">Mbul1</strain>
    </source>
</reference>
<protein>
    <submittedName>
        <fullName evidence="1">Uncharacterized protein</fullName>
    </submittedName>
</protein>
<dbReference type="EMBL" id="LR743504">
    <property type="protein sequence ID" value="CAA2104563.1"/>
    <property type="molecule type" value="Genomic_DNA"/>
</dbReference>
<proteinExistence type="predicted"/>
<dbReference type="RefSeq" id="WP_018044328.1">
    <property type="nucleotide sequence ID" value="NZ_BPQF01000029.1"/>
</dbReference>
<accession>A0A679IXJ7</accession>
<evidence type="ECO:0000313" key="1">
    <source>
        <dbReference type="EMBL" id="CAA2104563.1"/>
    </source>
</evidence>
<organism evidence="1">
    <name type="scientific">Methylobacterium bullatum</name>
    <dbReference type="NCBI Taxonomy" id="570505"/>
    <lineage>
        <taxon>Bacteria</taxon>
        <taxon>Pseudomonadati</taxon>
        <taxon>Pseudomonadota</taxon>
        <taxon>Alphaproteobacteria</taxon>
        <taxon>Hyphomicrobiales</taxon>
        <taxon>Methylobacteriaceae</taxon>
        <taxon>Methylobacterium</taxon>
    </lineage>
</organism>
<evidence type="ECO:0000313" key="3">
    <source>
        <dbReference type="Proteomes" id="UP001055307"/>
    </source>
</evidence>
<reference evidence="2" key="3">
    <citation type="submission" date="2021-08" db="EMBL/GenBank/DDBJ databases">
        <authorList>
            <person name="Tani A."/>
            <person name="Ola A."/>
            <person name="Ogura Y."/>
            <person name="Katsura K."/>
            <person name="Hayashi T."/>
        </authorList>
    </citation>
    <scope>NUCLEOTIDE SEQUENCE</scope>
    <source>
        <strain evidence="2">DSM 21893</strain>
    </source>
</reference>
<gene>
    <name evidence="1" type="ORF">MBUL_02766</name>
    <name evidence="2" type="ORF">OICFNHDK_4348</name>
</gene>
<dbReference type="Proteomes" id="UP001055307">
    <property type="component" value="Unassembled WGS sequence"/>
</dbReference>
<keyword evidence="3" id="KW-1185">Reference proteome</keyword>
<reference evidence="2" key="1">
    <citation type="journal article" date="2016" name="Front. Microbiol.">
        <title>Genome Sequence of the Piezophilic, Mesophilic Sulfate-Reducing Bacterium Desulfovibrio indicus J2T.</title>
        <authorList>
            <person name="Cao J."/>
            <person name="Maignien L."/>
            <person name="Shao Z."/>
            <person name="Alain K."/>
            <person name="Jebbar M."/>
        </authorList>
    </citation>
    <scope>NUCLEOTIDE SEQUENCE</scope>
    <source>
        <strain evidence="2">DSM 21893</strain>
    </source>
</reference>